<dbReference type="InterPro" id="IPR016161">
    <property type="entry name" value="Ald_DH/histidinol_DH"/>
</dbReference>
<dbReference type="Gene3D" id="3.40.605.10">
    <property type="entry name" value="Aldehyde Dehydrogenase, Chain A, domain 1"/>
    <property type="match status" value="1"/>
</dbReference>
<dbReference type="InterPro" id="IPR029510">
    <property type="entry name" value="Ald_DH_CS_GLU"/>
</dbReference>
<sequence length="466" mass="49269">MLSMTIDGETVDAHDTFDVVNPATGAVEAQAPECTPEQLDQAMTSAARAYQSWKRDDDARRQALRDLADAVDAHQKELTALLVQETGKPLAVAAGEVASSAPWIRYYAELEWPKRVIQDDDAARIEVAHRPMGVVAAITPWNGPVGMWTWKIAPALRGGNTVVLKPSPFTPLSTLLLGRIGAEVLPPGVINIVTGGDELGKAMTAHPTPRKVSFTGSIPAGRSVAVNAAHDLKRVTLELGGNDAAIVLDDADLENAAGTLFAFSMFNCGQICCIPKRIFVPANRYEEFVDAFGAAARSMVVGDPTDPVTAMGPLTTRPQFDRVSELVSDAVAGGARVVAGGKPIEGGGYFFEPTVFADVAEGVRIVDEEQFGPAIPLLKYDTVDEVVARANATDYGLSGSVWSADEEKAGAVAEQLECGTAWINCHAMLPSHAPFSGAKHSGLGVANGEDGLLSFTEQQVVHTARG</sequence>
<evidence type="ECO:0000259" key="5">
    <source>
        <dbReference type="Pfam" id="PF00171"/>
    </source>
</evidence>
<dbReference type="AlphaFoldDB" id="A0A917L3W3"/>
<dbReference type="FunFam" id="3.40.309.10:FF:000009">
    <property type="entry name" value="Aldehyde dehydrogenase A"/>
    <property type="match status" value="1"/>
</dbReference>
<dbReference type="PANTHER" id="PTHR11699">
    <property type="entry name" value="ALDEHYDE DEHYDROGENASE-RELATED"/>
    <property type="match status" value="1"/>
</dbReference>
<dbReference type="Gene3D" id="3.40.309.10">
    <property type="entry name" value="Aldehyde Dehydrogenase, Chain A, domain 2"/>
    <property type="match status" value="1"/>
</dbReference>
<evidence type="ECO:0000256" key="4">
    <source>
        <dbReference type="RuleBase" id="RU003345"/>
    </source>
</evidence>
<dbReference type="RefSeq" id="WP_189314387.1">
    <property type="nucleotide sequence ID" value="NZ_BMQA01000025.1"/>
</dbReference>
<evidence type="ECO:0000313" key="6">
    <source>
        <dbReference type="EMBL" id="GGJ40806.1"/>
    </source>
</evidence>
<reference evidence="6" key="1">
    <citation type="journal article" date="2014" name="Int. J. Syst. Evol. Microbiol.">
        <title>Complete genome sequence of Corynebacterium casei LMG S-19264T (=DSM 44701T), isolated from a smear-ripened cheese.</title>
        <authorList>
            <consortium name="US DOE Joint Genome Institute (JGI-PGF)"/>
            <person name="Walter F."/>
            <person name="Albersmeier A."/>
            <person name="Kalinowski J."/>
            <person name="Ruckert C."/>
        </authorList>
    </citation>
    <scope>NUCLEOTIDE SEQUENCE</scope>
    <source>
        <strain evidence="6">JCM 3086</strain>
    </source>
</reference>
<dbReference type="InterPro" id="IPR016163">
    <property type="entry name" value="Ald_DH_C"/>
</dbReference>
<accession>A0A917L3W3</accession>
<dbReference type="InterPro" id="IPR016162">
    <property type="entry name" value="Ald_DH_N"/>
</dbReference>
<feature type="active site" evidence="3">
    <location>
        <position position="238"/>
    </location>
</feature>
<protein>
    <submittedName>
        <fullName evidence="6">Aldehyde dehydrogenase</fullName>
    </submittedName>
</protein>
<dbReference type="SUPFAM" id="SSF53720">
    <property type="entry name" value="ALDH-like"/>
    <property type="match status" value="1"/>
</dbReference>
<evidence type="ECO:0000313" key="7">
    <source>
        <dbReference type="Proteomes" id="UP000657574"/>
    </source>
</evidence>
<evidence type="ECO:0000256" key="3">
    <source>
        <dbReference type="PROSITE-ProRule" id="PRU10007"/>
    </source>
</evidence>
<dbReference type="Proteomes" id="UP000657574">
    <property type="component" value="Unassembled WGS sequence"/>
</dbReference>
<dbReference type="FunFam" id="3.40.605.10:FF:000007">
    <property type="entry name" value="NAD/NADP-dependent betaine aldehyde dehydrogenase"/>
    <property type="match status" value="1"/>
</dbReference>
<comment type="similarity">
    <text evidence="1 4">Belongs to the aldehyde dehydrogenase family.</text>
</comment>
<dbReference type="PROSITE" id="PS00687">
    <property type="entry name" value="ALDEHYDE_DEHYDR_GLU"/>
    <property type="match status" value="1"/>
</dbReference>
<dbReference type="Pfam" id="PF00171">
    <property type="entry name" value="Aldedh"/>
    <property type="match status" value="1"/>
</dbReference>
<feature type="domain" description="Aldehyde dehydrogenase" evidence="5">
    <location>
        <begin position="14"/>
        <end position="461"/>
    </location>
</feature>
<dbReference type="CDD" id="cd07106">
    <property type="entry name" value="ALDH_AldA-AAD23400"/>
    <property type="match status" value="1"/>
</dbReference>
<proteinExistence type="inferred from homology"/>
<dbReference type="EMBL" id="BMQA01000025">
    <property type="protein sequence ID" value="GGJ40806.1"/>
    <property type="molecule type" value="Genomic_DNA"/>
</dbReference>
<evidence type="ECO:0000256" key="2">
    <source>
        <dbReference type="ARBA" id="ARBA00023002"/>
    </source>
</evidence>
<comment type="caution">
    <text evidence="6">The sequence shown here is derived from an EMBL/GenBank/DDBJ whole genome shotgun (WGS) entry which is preliminary data.</text>
</comment>
<gene>
    <name evidence="6" type="ORF">GCM10010121_059850</name>
</gene>
<reference evidence="6" key="2">
    <citation type="submission" date="2020-09" db="EMBL/GenBank/DDBJ databases">
        <authorList>
            <person name="Sun Q."/>
            <person name="Ohkuma M."/>
        </authorList>
    </citation>
    <scope>NUCLEOTIDE SEQUENCE</scope>
    <source>
        <strain evidence="6">JCM 3086</strain>
    </source>
</reference>
<name>A0A917L3W3_9ACTN</name>
<keyword evidence="7" id="KW-1185">Reference proteome</keyword>
<keyword evidence="2 4" id="KW-0560">Oxidoreductase</keyword>
<evidence type="ECO:0000256" key="1">
    <source>
        <dbReference type="ARBA" id="ARBA00009986"/>
    </source>
</evidence>
<dbReference type="InterPro" id="IPR015590">
    <property type="entry name" value="Aldehyde_DH_dom"/>
</dbReference>
<organism evidence="6 7">
    <name type="scientific">Streptomyces brasiliensis</name>
    <dbReference type="NCBI Taxonomy" id="1954"/>
    <lineage>
        <taxon>Bacteria</taxon>
        <taxon>Bacillati</taxon>
        <taxon>Actinomycetota</taxon>
        <taxon>Actinomycetes</taxon>
        <taxon>Kitasatosporales</taxon>
        <taxon>Streptomycetaceae</taxon>
        <taxon>Streptomyces</taxon>
    </lineage>
</organism>
<dbReference type="InterPro" id="IPR044086">
    <property type="entry name" value="LUC3-like"/>
</dbReference>
<dbReference type="GO" id="GO:0016620">
    <property type="term" value="F:oxidoreductase activity, acting on the aldehyde or oxo group of donors, NAD or NADP as acceptor"/>
    <property type="evidence" value="ECO:0007669"/>
    <property type="project" value="InterPro"/>
</dbReference>